<evidence type="ECO:0000313" key="1">
    <source>
        <dbReference type="EMBL" id="NXV08213.1"/>
    </source>
</evidence>
<dbReference type="PANTHER" id="PTHR12044:SF14">
    <property type="entry name" value="MEIOTIC DOUBLE-STRANDED BREAK FORMATION PROTEIN 1"/>
    <property type="match status" value="1"/>
</dbReference>
<keyword evidence="2" id="KW-1185">Reference proteome</keyword>
<dbReference type="PANTHER" id="PTHR12044">
    <property type="entry name" value="BCL2 INTERACTING MEDIATOR OF CELL DEATH"/>
    <property type="match status" value="1"/>
</dbReference>
<dbReference type="InterPro" id="IPR016024">
    <property type="entry name" value="ARM-type_fold"/>
</dbReference>
<protein>
    <submittedName>
        <fullName evidence="1">MEII1 protein</fullName>
    </submittedName>
</protein>
<evidence type="ECO:0000313" key="2">
    <source>
        <dbReference type="Proteomes" id="UP000524451"/>
    </source>
</evidence>
<dbReference type="AlphaFoldDB" id="A0A7L3QYN6"/>
<feature type="non-terminal residue" evidence="1">
    <location>
        <position position="666"/>
    </location>
</feature>
<proteinExistence type="predicted"/>
<dbReference type="InterPro" id="IPR052133">
    <property type="entry name" value="Immune_Signaling-Apoptosis_Reg"/>
</dbReference>
<dbReference type="Proteomes" id="UP000524451">
    <property type="component" value="Unassembled WGS sequence"/>
</dbReference>
<gene>
    <name evidence="1" type="primary">Mei1_1</name>
    <name evidence="1" type="ORF">CETCET_R04036</name>
</gene>
<sequence>GLLKELLKSDHFVSILMNNSKTEEETENPDFLEGKNPLPLVLKKLLLTRDEMLQAASSHCMAAVLIHSTTRYAPAFIHADVPEFLFECLLCKNEILIWSVYCCLLLLTEERLFFSKCHTVYGIESLVRSLQGVLLLNNVELHKQGLLLFTEILKRQPVEIKLFTNRGVCIEAIDVLMETVNCPVLDVVVEAVKAVAAFLRKDHLSSPPVPYEELQKLLETVLKRCADLSPSQSTKRHASHLANRNLGRVPQRQNQFLLNTLESFRNACRLAMEFQGDFMAQVNAFTTPNSETKDTLSNFSEFLLRICDSLCIPMVMSYLERAVSPSVTEVFISTLNILFAVVPSMQNKFSKKLASSSFIRLTLELKARFCSVHSNPVLNHTCSSFLCSLCLNLYSATEKRRTSQEGKFGEREKMSELLQKGLPRLNYTIAESLLLLSETPEPFFLDQSLCSHQHCFILLLYFAYTFGDRFVPDAELFLAVRNFFLSAQDRGDCPPPHILRAALYLLAVCQDKGKVLDMRSLSTIRRILNNLPDLSLVYVHCPLLLKFFLRYPELMGRFGHQVLQLWFSWEDYKQTEAEKVDFGTSNQLNSADPLLPILKSNSSILLILLDLVCSSSVEVAWKVLMTLRTFLERNEDVLVCDLLRSQFLQILQQLLVESSSATLQGD</sequence>
<dbReference type="GO" id="GO:0007127">
    <property type="term" value="P:meiosis I"/>
    <property type="evidence" value="ECO:0007669"/>
    <property type="project" value="TreeGrafter"/>
</dbReference>
<feature type="non-terminal residue" evidence="1">
    <location>
        <position position="1"/>
    </location>
</feature>
<accession>A0A7L3QYN6</accession>
<name>A0A7L3QYN6_9SYLV</name>
<comment type="caution">
    <text evidence="1">The sequence shown here is derived from an EMBL/GenBank/DDBJ whole genome shotgun (WGS) entry which is preliminary data.</text>
</comment>
<organism evidence="1 2">
    <name type="scientific">Cettia cetti</name>
    <dbReference type="NCBI Taxonomy" id="68486"/>
    <lineage>
        <taxon>Eukaryota</taxon>
        <taxon>Metazoa</taxon>
        <taxon>Chordata</taxon>
        <taxon>Craniata</taxon>
        <taxon>Vertebrata</taxon>
        <taxon>Euteleostomi</taxon>
        <taxon>Archelosauria</taxon>
        <taxon>Archosauria</taxon>
        <taxon>Dinosauria</taxon>
        <taxon>Saurischia</taxon>
        <taxon>Theropoda</taxon>
        <taxon>Coelurosauria</taxon>
        <taxon>Aves</taxon>
        <taxon>Neognathae</taxon>
        <taxon>Neoaves</taxon>
        <taxon>Telluraves</taxon>
        <taxon>Australaves</taxon>
        <taxon>Passeriformes</taxon>
        <taxon>Sylvioidea</taxon>
        <taxon>Sylviidae</taxon>
        <taxon>Acrocephalinae</taxon>
        <taxon>Cettia</taxon>
    </lineage>
</organism>
<dbReference type="EMBL" id="VZUI01080847">
    <property type="protein sequence ID" value="NXV08213.1"/>
    <property type="molecule type" value="Genomic_DNA"/>
</dbReference>
<reference evidence="1 2" key="1">
    <citation type="submission" date="2019-09" db="EMBL/GenBank/DDBJ databases">
        <title>Bird 10,000 Genomes (B10K) Project - Family phase.</title>
        <authorList>
            <person name="Zhang G."/>
        </authorList>
    </citation>
    <scope>NUCLEOTIDE SEQUENCE [LARGE SCALE GENOMIC DNA]</scope>
    <source>
        <strain evidence="1">OUT-0056</strain>
        <tissue evidence="1">Blood</tissue>
    </source>
</reference>
<dbReference type="SUPFAM" id="SSF48371">
    <property type="entry name" value="ARM repeat"/>
    <property type="match status" value="2"/>
</dbReference>